<gene>
    <name evidence="1" type="ORF">UFOVP273_24</name>
</gene>
<accession>A0A6J5LR87</accession>
<proteinExistence type="predicted"/>
<reference evidence="1" key="1">
    <citation type="submission" date="2020-04" db="EMBL/GenBank/DDBJ databases">
        <authorList>
            <person name="Chiriac C."/>
            <person name="Salcher M."/>
            <person name="Ghai R."/>
            <person name="Kavagutti S V."/>
        </authorList>
    </citation>
    <scope>NUCLEOTIDE SEQUENCE</scope>
</reference>
<organism evidence="1">
    <name type="scientific">uncultured Caudovirales phage</name>
    <dbReference type="NCBI Taxonomy" id="2100421"/>
    <lineage>
        <taxon>Viruses</taxon>
        <taxon>Duplodnaviria</taxon>
        <taxon>Heunggongvirae</taxon>
        <taxon>Uroviricota</taxon>
        <taxon>Caudoviricetes</taxon>
        <taxon>Peduoviridae</taxon>
        <taxon>Maltschvirus</taxon>
        <taxon>Maltschvirus maltsch</taxon>
    </lineage>
</organism>
<protein>
    <submittedName>
        <fullName evidence="1">Uncharacterized protein</fullName>
    </submittedName>
</protein>
<name>A0A6J5LR87_9CAUD</name>
<dbReference type="EMBL" id="LR796284">
    <property type="protein sequence ID" value="CAB4134179.1"/>
    <property type="molecule type" value="Genomic_DNA"/>
</dbReference>
<sequence length="212" mass="23786">MALKFGETKGKAQKTKVDAYEYKDGENRVRLFGGVLPRYVYWLKGTNNKDIPVECLAFDRELEKFNNREVDHVPEFFSDKKCSWAYSINCLDADGNEKALNLKKKLFEQIMTAAEDLGDPTDPDAGWDIVFKKVKTGPLPFNVEYQLSVLKCKPRALSEAERETVAKAKSIDEKFPRPTAQEVHDLLVKITTGAADDDADTSGADAETAKDL</sequence>
<evidence type="ECO:0000313" key="1">
    <source>
        <dbReference type="EMBL" id="CAB4134179.1"/>
    </source>
</evidence>